<evidence type="ECO:0000256" key="5">
    <source>
        <dbReference type="PROSITE-ProRule" id="PRU00221"/>
    </source>
</evidence>
<dbReference type="PANTHER" id="PTHR19848">
    <property type="entry name" value="WD40 REPEAT PROTEIN"/>
    <property type="match status" value="1"/>
</dbReference>
<dbReference type="PROSITE" id="PS50082">
    <property type="entry name" value="WD_REPEATS_2"/>
    <property type="match status" value="2"/>
</dbReference>
<dbReference type="InterPro" id="IPR015943">
    <property type="entry name" value="WD40/YVTN_repeat-like_dom_sf"/>
</dbReference>
<dbReference type="RefSeq" id="XP_026549503.1">
    <property type="nucleotide sequence ID" value="XM_026693718.1"/>
</dbReference>
<dbReference type="KEGG" id="nss:113431393"/>
<feature type="repeat" description="WD" evidence="5">
    <location>
        <begin position="25"/>
        <end position="66"/>
    </location>
</feature>
<dbReference type="Proteomes" id="UP000504612">
    <property type="component" value="Unplaced"/>
</dbReference>
<dbReference type="PROSITE" id="PS00678">
    <property type="entry name" value="WD_REPEATS_1"/>
    <property type="match status" value="1"/>
</dbReference>
<organism evidence="6 7">
    <name type="scientific">Notechis scutatus</name>
    <name type="common">mainland tiger snake</name>
    <dbReference type="NCBI Taxonomy" id="8663"/>
    <lineage>
        <taxon>Eukaryota</taxon>
        <taxon>Metazoa</taxon>
        <taxon>Chordata</taxon>
        <taxon>Craniata</taxon>
        <taxon>Vertebrata</taxon>
        <taxon>Euteleostomi</taxon>
        <taxon>Lepidosauria</taxon>
        <taxon>Squamata</taxon>
        <taxon>Bifurcata</taxon>
        <taxon>Unidentata</taxon>
        <taxon>Episquamata</taxon>
        <taxon>Toxicofera</taxon>
        <taxon>Serpentes</taxon>
        <taxon>Colubroidea</taxon>
        <taxon>Elapidae</taxon>
        <taxon>Hydrophiinae</taxon>
        <taxon>Notechis</taxon>
    </lineage>
</organism>
<dbReference type="GO" id="GO:0000027">
    <property type="term" value="P:ribosomal large subunit assembly"/>
    <property type="evidence" value="ECO:0007669"/>
    <property type="project" value="TreeGrafter"/>
</dbReference>
<evidence type="ECO:0000313" key="6">
    <source>
        <dbReference type="Proteomes" id="UP000504612"/>
    </source>
</evidence>
<evidence type="ECO:0000256" key="4">
    <source>
        <dbReference type="ARBA" id="ARBA00023242"/>
    </source>
</evidence>
<keyword evidence="3" id="KW-0677">Repeat</keyword>
<protein>
    <submittedName>
        <fullName evidence="7">Notchless protein homolog 1-like</fullName>
    </submittedName>
</protein>
<evidence type="ECO:0000256" key="1">
    <source>
        <dbReference type="ARBA" id="ARBA00004123"/>
    </source>
</evidence>
<dbReference type="GeneID" id="113431393"/>
<dbReference type="SUPFAM" id="SSF50978">
    <property type="entry name" value="WD40 repeat-like"/>
    <property type="match status" value="1"/>
</dbReference>
<keyword evidence="4" id="KW-0539">Nucleus</keyword>
<dbReference type="InterPro" id="IPR019775">
    <property type="entry name" value="WD40_repeat_CS"/>
</dbReference>
<dbReference type="SMART" id="SM00320">
    <property type="entry name" value="WD40"/>
    <property type="match status" value="1"/>
</dbReference>
<dbReference type="PROSITE" id="PS50294">
    <property type="entry name" value="WD_REPEATS_REGION"/>
    <property type="match status" value="2"/>
</dbReference>
<keyword evidence="6" id="KW-1185">Reference proteome</keyword>
<dbReference type="AlphaFoldDB" id="A0A6J1W9D5"/>
<dbReference type="Gene3D" id="2.130.10.10">
    <property type="entry name" value="YVTN repeat-like/Quinoprotein amine dehydrogenase"/>
    <property type="match status" value="1"/>
</dbReference>
<gene>
    <name evidence="7" type="primary">LOC113431393</name>
</gene>
<dbReference type="PANTHER" id="PTHR19848:SF0">
    <property type="entry name" value="NOTCHLESS PROTEIN HOMOLOG 1"/>
    <property type="match status" value="1"/>
</dbReference>
<sequence>YLASGSGDTTVRFWDLNTETPHFTAKGHRHWVLSIAWSPDGRKLASGCKNGQIMLWDPSTGIQIGRILVGHSKWITSLCWEPLHL</sequence>
<reference evidence="7" key="1">
    <citation type="submission" date="2025-08" db="UniProtKB">
        <authorList>
            <consortium name="RefSeq"/>
        </authorList>
    </citation>
    <scope>IDENTIFICATION</scope>
</reference>
<accession>A0A6J1W9D5</accession>
<dbReference type="Pfam" id="PF00400">
    <property type="entry name" value="WD40"/>
    <property type="match status" value="2"/>
</dbReference>
<dbReference type="InterPro" id="IPR001680">
    <property type="entry name" value="WD40_rpt"/>
</dbReference>
<feature type="non-terminal residue" evidence="7">
    <location>
        <position position="1"/>
    </location>
</feature>
<comment type="subcellular location">
    <subcellularLocation>
        <location evidence="1">Nucleus</location>
    </subcellularLocation>
</comment>
<evidence type="ECO:0000256" key="2">
    <source>
        <dbReference type="ARBA" id="ARBA00022574"/>
    </source>
</evidence>
<dbReference type="GO" id="GO:0005730">
    <property type="term" value="C:nucleolus"/>
    <property type="evidence" value="ECO:0007669"/>
    <property type="project" value="TreeGrafter"/>
</dbReference>
<keyword evidence="2 5" id="KW-0853">WD repeat</keyword>
<dbReference type="GO" id="GO:0007219">
    <property type="term" value="P:Notch signaling pathway"/>
    <property type="evidence" value="ECO:0007669"/>
    <property type="project" value="TreeGrafter"/>
</dbReference>
<proteinExistence type="predicted"/>
<evidence type="ECO:0000313" key="7">
    <source>
        <dbReference type="RefSeq" id="XP_026549503.1"/>
    </source>
</evidence>
<dbReference type="InterPro" id="IPR036322">
    <property type="entry name" value="WD40_repeat_dom_sf"/>
</dbReference>
<feature type="repeat" description="WD" evidence="5">
    <location>
        <begin position="1"/>
        <end position="24"/>
    </location>
</feature>
<evidence type="ECO:0000256" key="3">
    <source>
        <dbReference type="ARBA" id="ARBA00022737"/>
    </source>
</evidence>
<name>A0A6J1W9D5_9SAUR</name>